<feature type="compositionally biased region" description="Polar residues" evidence="1">
    <location>
        <begin position="86"/>
        <end position="95"/>
    </location>
</feature>
<evidence type="ECO:0000313" key="2">
    <source>
        <dbReference type="EMBL" id="JAG30117.1"/>
    </source>
</evidence>
<reference evidence="2" key="2">
    <citation type="submission" date="2014-07" db="EMBL/GenBank/DDBJ databases">
        <authorList>
            <person name="Hull J."/>
        </authorList>
    </citation>
    <scope>NUCLEOTIDE SEQUENCE</scope>
</reference>
<dbReference type="AlphaFoldDB" id="A0A0A9YAN7"/>
<gene>
    <name evidence="2" type="primary">CARD14</name>
    <name evidence="2" type="ORF">CM83_105352</name>
</gene>
<organism evidence="2">
    <name type="scientific">Lygus hesperus</name>
    <name type="common">Western plant bug</name>
    <dbReference type="NCBI Taxonomy" id="30085"/>
    <lineage>
        <taxon>Eukaryota</taxon>
        <taxon>Metazoa</taxon>
        <taxon>Ecdysozoa</taxon>
        <taxon>Arthropoda</taxon>
        <taxon>Hexapoda</taxon>
        <taxon>Insecta</taxon>
        <taxon>Pterygota</taxon>
        <taxon>Neoptera</taxon>
        <taxon>Paraneoptera</taxon>
        <taxon>Hemiptera</taxon>
        <taxon>Heteroptera</taxon>
        <taxon>Panheteroptera</taxon>
        <taxon>Cimicomorpha</taxon>
        <taxon>Miridae</taxon>
        <taxon>Mirini</taxon>
        <taxon>Lygus</taxon>
    </lineage>
</organism>
<feature type="region of interest" description="Disordered" evidence="1">
    <location>
        <begin position="1"/>
        <end position="26"/>
    </location>
</feature>
<reference evidence="2" key="1">
    <citation type="journal article" date="2014" name="PLoS ONE">
        <title>Transcriptome-Based Identification of ABC Transporters in the Western Tarnished Plant Bug Lygus hesperus.</title>
        <authorList>
            <person name="Hull J.J."/>
            <person name="Chaney K."/>
            <person name="Geib S.M."/>
            <person name="Fabrick J.A."/>
            <person name="Brent C.S."/>
            <person name="Walsh D."/>
            <person name="Lavine L.C."/>
        </authorList>
    </citation>
    <scope>NUCLEOTIDE SEQUENCE</scope>
</reference>
<feature type="non-terminal residue" evidence="2">
    <location>
        <position position="119"/>
    </location>
</feature>
<feature type="region of interest" description="Disordered" evidence="1">
    <location>
        <begin position="85"/>
        <end position="119"/>
    </location>
</feature>
<evidence type="ECO:0000256" key="1">
    <source>
        <dbReference type="SAM" id="MobiDB-lite"/>
    </source>
</evidence>
<name>A0A0A9YAN7_LYGHE</name>
<feature type="non-terminal residue" evidence="2">
    <location>
        <position position="1"/>
    </location>
</feature>
<sequence length="119" mass="12491">PEPFSDTKEIPSNQPSQSPDFLAKTGFSDKDRFDTSLLPRTNKSFSPKVPGPFVSRQSSVHDLSTIWSSLSSSSVCLPLKLGGKSPAQNGHTSSCVPRRFSAGPPGCGAPQGSRGTGSL</sequence>
<feature type="compositionally biased region" description="Polar residues" evidence="1">
    <location>
        <begin position="10"/>
        <end position="19"/>
    </location>
</feature>
<proteinExistence type="predicted"/>
<dbReference type="EMBL" id="GBHO01013487">
    <property type="protein sequence ID" value="JAG30117.1"/>
    <property type="molecule type" value="Transcribed_RNA"/>
</dbReference>
<accession>A0A0A9YAN7</accession>
<protein>
    <submittedName>
        <fullName evidence="2">Caspase recruitment domain-containing protein 14</fullName>
    </submittedName>
</protein>